<comment type="subcellular location">
    <subcellularLocation>
        <location evidence="1">Cell membrane</location>
        <topology evidence="1">Multi-pass membrane protein</topology>
    </subcellularLocation>
</comment>
<keyword evidence="5 10" id="KW-0067">ATP-binding</keyword>
<evidence type="ECO:0000256" key="4">
    <source>
        <dbReference type="ARBA" id="ARBA00022741"/>
    </source>
</evidence>
<evidence type="ECO:0000256" key="8">
    <source>
        <dbReference type="SAM" id="Phobius"/>
    </source>
</evidence>
<dbReference type="Gene3D" id="1.20.1560.10">
    <property type="entry name" value="ABC transporter type 1, transmembrane domain"/>
    <property type="match status" value="1"/>
</dbReference>
<feature type="transmembrane region" description="Helical" evidence="8">
    <location>
        <begin position="221"/>
        <end position="246"/>
    </location>
</feature>
<dbReference type="PANTHER" id="PTHR11384">
    <property type="entry name" value="ATP-BINDING CASSETTE, SUB-FAMILY D MEMBER"/>
    <property type="match status" value="1"/>
</dbReference>
<dbReference type="PANTHER" id="PTHR11384:SF59">
    <property type="entry name" value="LYSOSOMAL COBALAMIN TRANSPORTER ABCD4"/>
    <property type="match status" value="1"/>
</dbReference>
<evidence type="ECO:0000259" key="9">
    <source>
        <dbReference type="PROSITE" id="PS50893"/>
    </source>
</evidence>
<evidence type="ECO:0000256" key="3">
    <source>
        <dbReference type="ARBA" id="ARBA00022692"/>
    </source>
</evidence>
<feature type="transmembrane region" description="Helical" evidence="8">
    <location>
        <begin position="318"/>
        <end position="339"/>
    </location>
</feature>
<dbReference type="InterPro" id="IPR027417">
    <property type="entry name" value="P-loop_NTPase"/>
</dbReference>
<dbReference type="PROSITE" id="PS50893">
    <property type="entry name" value="ABC_TRANSPORTER_2"/>
    <property type="match status" value="1"/>
</dbReference>
<comment type="caution">
    <text evidence="10">The sequence shown here is derived from an EMBL/GenBank/DDBJ whole genome shotgun (WGS) entry which is preliminary data.</text>
</comment>
<dbReference type="SUPFAM" id="SSF52540">
    <property type="entry name" value="P-loop containing nucleoside triphosphate hydrolases"/>
    <property type="match status" value="1"/>
</dbReference>
<evidence type="ECO:0000256" key="2">
    <source>
        <dbReference type="ARBA" id="ARBA00022448"/>
    </source>
</evidence>
<keyword evidence="11" id="KW-1185">Reference proteome</keyword>
<evidence type="ECO:0000256" key="5">
    <source>
        <dbReference type="ARBA" id="ARBA00022840"/>
    </source>
</evidence>
<feature type="transmembrane region" description="Helical" evidence="8">
    <location>
        <begin position="153"/>
        <end position="174"/>
    </location>
</feature>
<dbReference type="InterPro" id="IPR036640">
    <property type="entry name" value="ABC1_TM_sf"/>
</dbReference>
<dbReference type="Proteomes" id="UP001597108">
    <property type="component" value="Unassembled WGS sequence"/>
</dbReference>
<sequence length="640" mass="70622">MKRLSGFWGLLSAYWVSERWREAWLLTAVIIALTTLLSKASVWVAMASAEFLASLANFHSLEAATDPVRVVLLAAGAYLAIYVARTAGVALRHFISTTLHRRARGWLVAQFNHAILSDERTALDLMSDRSEAGGTSRMPDAIDQRIDECSAGLYGGVIGLSMGLWGAVTSIYFISEALLDHTKPVPFLDRWGQEANLALERTVGPEMASHVNLVPGEYGTALLAILMVAVYVPSITYVAWLLGRVLERLNLQRQRRDGAWRGEWGVMLNRVAQLAASRGERAQSRINGKLYADVDQTWGRQNRLDAGMLMFRNTYSFLSARLLAYLPALPAFMAGSLSFRDFAASSELTAELIGDVSWFINVMPAIAMLRANSARLTEVACAIERVRQRQDFYAETGVSRFERVRTESGPLLAMENLSLHHRGHDTQAFLTVPRMALYPGERVYLRGQNGCGKSSLLKAVAGLWPYGKGRVKMRDGAEMFFAGQEPDIPDRLTLKALVAYPDYPEQHSDIAAAHALSRVGLGDFINCLEDDLYQGKNWRNVLSGGQKQRLVLARILLAKPRILLLDEATSALDVNAAVDFHLTLCECLPETAILAVLHGEIVPHDPDGEPFYSSVLEIRNGIGQLRPIVATGYAARHAAE</sequence>
<dbReference type="Pfam" id="PF00005">
    <property type="entry name" value="ABC_tran"/>
    <property type="match status" value="1"/>
</dbReference>
<proteinExistence type="predicted"/>
<dbReference type="RefSeq" id="WP_386078994.1">
    <property type="nucleotide sequence ID" value="NZ_JBHTJT010000060.1"/>
</dbReference>
<organism evidence="10 11">
    <name type="scientific">Tropicimonas aquimaris</name>
    <dbReference type="NCBI Taxonomy" id="914152"/>
    <lineage>
        <taxon>Bacteria</taxon>
        <taxon>Pseudomonadati</taxon>
        <taxon>Pseudomonadota</taxon>
        <taxon>Alphaproteobacteria</taxon>
        <taxon>Rhodobacterales</taxon>
        <taxon>Roseobacteraceae</taxon>
        <taxon>Tropicimonas</taxon>
    </lineage>
</organism>
<keyword evidence="4" id="KW-0547">Nucleotide-binding</keyword>
<keyword evidence="2" id="KW-0813">Transport</keyword>
<evidence type="ECO:0000256" key="6">
    <source>
        <dbReference type="ARBA" id="ARBA00022989"/>
    </source>
</evidence>
<dbReference type="InterPro" id="IPR003593">
    <property type="entry name" value="AAA+_ATPase"/>
</dbReference>
<accession>A0ABW3IX55</accession>
<evidence type="ECO:0000313" key="11">
    <source>
        <dbReference type="Proteomes" id="UP001597108"/>
    </source>
</evidence>
<evidence type="ECO:0000256" key="7">
    <source>
        <dbReference type="ARBA" id="ARBA00023136"/>
    </source>
</evidence>
<keyword evidence="7 8" id="KW-0472">Membrane</keyword>
<evidence type="ECO:0000313" key="10">
    <source>
        <dbReference type="EMBL" id="MFD0982680.1"/>
    </source>
</evidence>
<dbReference type="Gene3D" id="3.40.50.300">
    <property type="entry name" value="P-loop containing nucleotide triphosphate hydrolases"/>
    <property type="match status" value="1"/>
</dbReference>
<protein>
    <submittedName>
        <fullName evidence="10">ATP-binding cassette domain-containing protein</fullName>
    </submittedName>
</protein>
<dbReference type="InterPro" id="IPR050835">
    <property type="entry name" value="ABC_transporter_sub-D"/>
</dbReference>
<dbReference type="SMART" id="SM00382">
    <property type="entry name" value="AAA"/>
    <property type="match status" value="1"/>
</dbReference>
<dbReference type="PROSITE" id="PS00211">
    <property type="entry name" value="ABC_TRANSPORTER_1"/>
    <property type="match status" value="1"/>
</dbReference>
<dbReference type="InterPro" id="IPR017871">
    <property type="entry name" value="ABC_transporter-like_CS"/>
</dbReference>
<reference evidence="11" key="1">
    <citation type="journal article" date="2019" name="Int. J. Syst. Evol. Microbiol.">
        <title>The Global Catalogue of Microorganisms (GCM) 10K type strain sequencing project: providing services to taxonomists for standard genome sequencing and annotation.</title>
        <authorList>
            <consortium name="The Broad Institute Genomics Platform"/>
            <consortium name="The Broad Institute Genome Sequencing Center for Infectious Disease"/>
            <person name="Wu L."/>
            <person name="Ma J."/>
        </authorList>
    </citation>
    <scope>NUCLEOTIDE SEQUENCE [LARGE SCALE GENOMIC DNA]</scope>
    <source>
        <strain evidence="11">CCUG 60524</strain>
    </source>
</reference>
<gene>
    <name evidence="10" type="ORF">ACFQ2S_23885</name>
</gene>
<evidence type="ECO:0000256" key="1">
    <source>
        <dbReference type="ARBA" id="ARBA00004651"/>
    </source>
</evidence>
<feature type="transmembrane region" description="Helical" evidence="8">
    <location>
        <begin position="71"/>
        <end position="95"/>
    </location>
</feature>
<keyword evidence="3 8" id="KW-0812">Transmembrane</keyword>
<keyword evidence="6 8" id="KW-1133">Transmembrane helix</keyword>
<dbReference type="EMBL" id="JBHTJT010000060">
    <property type="protein sequence ID" value="MFD0982680.1"/>
    <property type="molecule type" value="Genomic_DNA"/>
</dbReference>
<dbReference type="GO" id="GO:0005524">
    <property type="term" value="F:ATP binding"/>
    <property type="evidence" value="ECO:0007669"/>
    <property type="project" value="UniProtKB-KW"/>
</dbReference>
<name>A0ABW3IX55_9RHOB</name>
<feature type="domain" description="ABC transporter" evidence="9">
    <location>
        <begin position="412"/>
        <end position="638"/>
    </location>
</feature>
<dbReference type="SUPFAM" id="SSF90123">
    <property type="entry name" value="ABC transporter transmembrane region"/>
    <property type="match status" value="1"/>
</dbReference>
<dbReference type="InterPro" id="IPR003439">
    <property type="entry name" value="ABC_transporter-like_ATP-bd"/>
</dbReference>